<evidence type="ECO:0000313" key="5">
    <source>
        <dbReference type="Proteomes" id="UP001205046"/>
    </source>
</evidence>
<proteinExistence type="predicted"/>
<keyword evidence="2" id="KW-0812">Transmembrane</keyword>
<accession>A0ABT2HQA3</accession>
<keyword evidence="2" id="KW-0472">Membrane</keyword>
<feature type="chain" id="PRO_5046507812" description="LPXTG cell wall anchor domain-containing protein" evidence="3">
    <location>
        <begin position="29"/>
        <end position="258"/>
    </location>
</feature>
<comment type="caution">
    <text evidence="4">The sequence shown here is derived from an EMBL/GenBank/DDBJ whole genome shotgun (WGS) entry which is preliminary data.</text>
</comment>
<feature type="compositionally biased region" description="Low complexity" evidence="1">
    <location>
        <begin position="194"/>
        <end position="209"/>
    </location>
</feature>
<feature type="transmembrane region" description="Helical" evidence="2">
    <location>
        <begin position="229"/>
        <end position="253"/>
    </location>
</feature>
<name>A0ABT2HQA3_9MICC</name>
<evidence type="ECO:0000256" key="1">
    <source>
        <dbReference type="SAM" id="MobiDB-lite"/>
    </source>
</evidence>
<dbReference type="Proteomes" id="UP001205046">
    <property type="component" value="Unassembled WGS sequence"/>
</dbReference>
<reference evidence="4 5" key="1">
    <citation type="submission" date="2022-04" db="EMBL/GenBank/DDBJ databases">
        <title>Human microbiome associated bacterial genomes.</title>
        <authorList>
            <person name="Sandstrom S."/>
            <person name="Salamzade R."/>
            <person name="Kalan L.R."/>
        </authorList>
    </citation>
    <scope>NUCLEOTIDE SEQUENCE [LARGE SCALE GENOMIC DNA]</scope>
    <source>
        <strain evidence="5">p3-SID767</strain>
    </source>
</reference>
<dbReference type="EMBL" id="JALXMO010000011">
    <property type="protein sequence ID" value="MCT1606858.1"/>
    <property type="molecule type" value="Genomic_DNA"/>
</dbReference>
<gene>
    <name evidence="4" type="ORF">M3B43_05870</name>
</gene>
<feature type="signal peptide" evidence="3">
    <location>
        <begin position="1"/>
        <end position="28"/>
    </location>
</feature>
<keyword evidence="3" id="KW-0732">Signal</keyword>
<evidence type="ECO:0008006" key="6">
    <source>
        <dbReference type="Google" id="ProtNLM"/>
    </source>
</evidence>
<keyword evidence="5" id="KW-1185">Reference proteome</keyword>
<evidence type="ECO:0000256" key="3">
    <source>
        <dbReference type="SAM" id="SignalP"/>
    </source>
</evidence>
<evidence type="ECO:0000256" key="2">
    <source>
        <dbReference type="SAM" id="Phobius"/>
    </source>
</evidence>
<evidence type="ECO:0000313" key="4">
    <source>
        <dbReference type="EMBL" id="MCT1606858.1"/>
    </source>
</evidence>
<dbReference type="RefSeq" id="WP_260072924.1">
    <property type="nucleotide sequence ID" value="NZ_JALXMO010000011.1"/>
</dbReference>
<protein>
    <recommendedName>
        <fullName evidence="6">LPXTG cell wall anchor domain-containing protein</fullName>
    </recommendedName>
</protein>
<keyword evidence="2" id="KW-1133">Transmembrane helix</keyword>
<sequence>MTARLRTSILSALAAFGLILAGSTAASAAGEEIPFDLHGTVEGPEITFEWEEIPQAEAYQWTFNVAGTDGVLDSDEITETSAVIDVEEMGLAGNEPEDYLEMDLTLGFGVAGVFADPQQYYAFEQLRFQLVQLDDGSFTVGPPYSDPMLSEEEAEAHFAEHFTVVEDSAETESPTTEPSPTTESPEPPEEPTEETTSAEPEETSASPTPQETDSPETAPASQEDPLGGWGTPLMIGLGVLGLVLIGVGIVMAVRRGRA</sequence>
<feature type="compositionally biased region" description="Low complexity" evidence="1">
    <location>
        <begin position="171"/>
        <end position="184"/>
    </location>
</feature>
<organism evidence="4 5">
    <name type="scientific">Nesterenkonia massiliensis</name>
    <dbReference type="NCBI Taxonomy" id="1232429"/>
    <lineage>
        <taxon>Bacteria</taxon>
        <taxon>Bacillati</taxon>
        <taxon>Actinomycetota</taxon>
        <taxon>Actinomycetes</taxon>
        <taxon>Micrococcales</taxon>
        <taxon>Micrococcaceae</taxon>
        <taxon>Nesterenkonia</taxon>
    </lineage>
</organism>
<feature type="region of interest" description="Disordered" evidence="1">
    <location>
        <begin position="166"/>
        <end position="227"/>
    </location>
</feature>